<keyword evidence="2" id="KW-1185">Reference proteome</keyword>
<organism evidence="1 2">
    <name type="scientific">Funneliformis mosseae</name>
    <name type="common">Endomycorrhizal fungus</name>
    <name type="synonym">Glomus mosseae</name>
    <dbReference type="NCBI Taxonomy" id="27381"/>
    <lineage>
        <taxon>Eukaryota</taxon>
        <taxon>Fungi</taxon>
        <taxon>Fungi incertae sedis</taxon>
        <taxon>Mucoromycota</taxon>
        <taxon>Glomeromycotina</taxon>
        <taxon>Glomeromycetes</taxon>
        <taxon>Glomerales</taxon>
        <taxon>Glomeraceae</taxon>
        <taxon>Funneliformis</taxon>
    </lineage>
</organism>
<sequence length="87" mass="9770">DKMIAKDLSSITSDLTHCEEDLFMTSAELVIISEQVVKELIPTCQLVTFNNKSSVRTSSVKSSMADKQVLAFKNIETECQKFLIIKK</sequence>
<dbReference type="Proteomes" id="UP000789375">
    <property type="component" value="Unassembled WGS sequence"/>
</dbReference>
<evidence type="ECO:0000313" key="1">
    <source>
        <dbReference type="EMBL" id="CAG8700733.1"/>
    </source>
</evidence>
<evidence type="ECO:0000313" key="2">
    <source>
        <dbReference type="Proteomes" id="UP000789375"/>
    </source>
</evidence>
<dbReference type="EMBL" id="CAJVPP010008911">
    <property type="protein sequence ID" value="CAG8700733.1"/>
    <property type="molecule type" value="Genomic_DNA"/>
</dbReference>
<reference evidence="1" key="1">
    <citation type="submission" date="2021-06" db="EMBL/GenBank/DDBJ databases">
        <authorList>
            <person name="Kallberg Y."/>
            <person name="Tangrot J."/>
            <person name="Rosling A."/>
        </authorList>
    </citation>
    <scope>NUCLEOTIDE SEQUENCE</scope>
    <source>
        <strain evidence="1">87-6 pot B 2015</strain>
    </source>
</reference>
<name>A0A9N9HQJ6_FUNMO</name>
<comment type="caution">
    <text evidence="1">The sequence shown here is derived from an EMBL/GenBank/DDBJ whole genome shotgun (WGS) entry which is preliminary data.</text>
</comment>
<proteinExistence type="predicted"/>
<feature type="non-terminal residue" evidence="1">
    <location>
        <position position="1"/>
    </location>
</feature>
<dbReference type="AlphaFoldDB" id="A0A9N9HQJ6"/>
<protein>
    <submittedName>
        <fullName evidence="1">13742_t:CDS:1</fullName>
    </submittedName>
</protein>
<accession>A0A9N9HQJ6</accession>
<gene>
    <name evidence="1" type="ORF">FMOSSE_LOCUS13807</name>
</gene>